<proteinExistence type="inferred from homology"/>
<keyword evidence="3" id="KW-0539">Nucleus</keyword>
<evidence type="ECO:0000256" key="4">
    <source>
        <dbReference type="SAM" id="MobiDB-lite"/>
    </source>
</evidence>
<dbReference type="InterPro" id="IPR057860">
    <property type="entry name" value="HEAT_RRP12_N"/>
</dbReference>
<dbReference type="VEuPathDB" id="FungiDB:GVI51_L08723"/>
<feature type="compositionally biased region" description="Basic residues" evidence="4">
    <location>
        <begin position="1205"/>
        <end position="1219"/>
    </location>
</feature>
<evidence type="ECO:0000313" key="8">
    <source>
        <dbReference type="EMBL" id="KTB12738.1"/>
    </source>
</evidence>
<dbReference type="PANTHER" id="PTHR48287">
    <property type="entry name" value="ARM REPEAT SUPERFAMILY PROTEIN"/>
    <property type="match status" value="1"/>
</dbReference>
<feature type="domain" description="RRP12 HEAT" evidence="5">
    <location>
        <begin position="365"/>
        <end position="661"/>
    </location>
</feature>
<protein>
    <submittedName>
        <fullName evidence="8">Ribosomal RNA-processing protein 12</fullName>
    </submittedName>
</protein>
<organism evidence="8 9">
    <name type="scientific">Candida glabrata</name>
    <name type="common">Yeast</name>
    <name type="synonym">Torulopsis glabrata</name>
    <dbReference type="NCBI Taxonomy" id="5478"/>
    <lineage>
        <taxon>Eukaryota</taxon>
        <taxon>Fungi</taxon>
        <taxon>Dikarya</taxon>
        <taxon>Ascomycota</taxon>
        <taxon>Saccharomycotina</taxon>
        <taxon>Saccharomycetes</taxon>
        <taxon>Saccharomycetales</taxon>
        <taxon>Saccharomycetaceae</taxon>
        <taxon>Nakaseomyces</taxon>
    </lineage>
</organism>
<dbReference type="InterPro" id="IPR052087">
    <property type="entry name" value="RRP12"/>
</dbReference>
<sequence>MDPEQAAYWMELEDKLAKVRAQLNSKLDNQKHVAIILSAVEEQIDTTNDLSKNIVQYMVTLMTLLDQATDRETHAIKDLKLTTSVAYILDMVFHYCPKSLLRKQFAEILTKIAPCITDEAAEAPLIRSAIGCLEALLIAQDAQAWNNTHDLAITPRRGLQGLLELSTDPRPKVRKRALDSISNILNNPPPAPTAQHVAAGTIVDYSLNSLISILQELSTMSNKKLKAKGTMEEFSSRIIRALRLINAVVSTGQWPATKIEPLCDSLLEVTKSSDQYLVSASFECFEVLFKSMAESTVTSGLADNKFLRVLDTIFTLKPSNADTHLAGAWIAVVVKAMSTYAVHQPLKCFQKIPEVFRIMAHYMASETTEIYISASNCLMAIISDAIKNDQLLFPPAVSEQHDQAINKVIQELSKIMEDFLSIKFIHCAKEVLNVFASLFVKLRYRSSPYLIKPLLVVDKWRVNEENYLELRNEAEHVIGSAISSIGPDQVLHYMPLNLQNPSDDQPGRAWMIPLIRDHTRNAKLSIFSEEMMPLIKHFESMFGSLPKESVQLRLYQTIVDQLWSTFPHFCELPTDLQESFTTQFASDISSLLYSEVGLRTTLCHALKVLVESNELYVNGSLSDDVLLQQHFPVEEAKKNLEYLANMSSNILAVLFNVYTETAPNSRGYIMETIEVYFKISKPEDLEKTFNNVCTLLKDAMEKESTQHEKGKPQVTATLLDFVVCMTKYLPATSYSALFSIFGITVKSNNALIQKRAYRIITRIAEIESGSSAVANFVGDIEQIMLDNSNTVQTAAKATRLQAIKILVNLLPHDHLHFIVRIIPEVILSTKDVNEKSREASFDTLIHMAKKMASPDGIIRLADIEGYPDDTPDQQSSVTEFFKIISAGLIGESQYMVSATITAYAFLIYEFKSEIDQSILMEIYDTIELYLTSNSREIVKSAIGFAKVCVLGLPEELMRPKVPELLPKLLRWSNEHAGHFKSKVKHIIERLIRRFGYDYIAENFPESDLRLLANIRKIRNRSKRKDGSDDQDIVPTTSSKSSNFMNAFDEAIYDSEGEPSDDEGASASTGRKKNNKKQYIVESGENPLDLLDSDILAHVSSTRPKSFKKNEGSKKYMISDDSFAFDDEGKLVVKQNAKAQNDDDEDPLKSVTSGINAYLDAVKSGPVRGQRNKFKFKKNKNGDMDDDDDEPMIPKRASHPNNKSGRIGKKGGKFRNKRKF</sequence>
<comment type="caution">
    <text evidence="8">The sequence shown here is derived from an EMBL/GenBank/DDBJ whole genome shotgun (WGS) entry which is preliminary data.</text>
</comment>
<evidence type="ECO:0000259" key="5">
    <source>
        <dbReference type="Pfam" id="PF08161"/>
    </source>
</evidence>
<dbReference type="InterPro" id="IPR011989">
    <property type="entry name" value="ARM-like"/>
</dbReference>
<evidence type="ECO:0000256" key="1">
    <source>
        <dbReference type="ARBA" id="ARBA00004123"/>
    </source>
</evidence>
<comment type="subcellular location">
    <subcellularLocation>
        <location evidence="1">Nucleus</location>
    </subcellularLocation>
</comment>
<dbReference type="Pfam" id="PF08161">
    <property type="entry name" value="RRP12_HEAT"/>
    <property type="match status" value="1"/>
</dbReference>
<dbReference type="InterPro" id="IPR012978">
    <property type="entry name" value="HEAT_RRP12"/>
</dbReference>
<dbReference type="InterPro" id="IPR016024">
    <property type="entry name" value="ARM-type_fold"/>
</dbReference>
<reference evidence="8 9" key="1">
    <citation type="submission" date="2015-10" db="EMBL/GenBank/DDBJ databases">
        <title>Draft genomes sequences of Candida glabrata isolates 1A, 1B, 2A, 2B, 3A and 3B.</title>
        <authorList>
            <person name="Haavelsrud O.E."/>
            <person name="Gaustad P."/>
        </authorList>
    </citation>
    <scope>NUCLEOTIDE SEQUENCE [LARGE SCALE GENOMIC DNA]</scope>
    <source>
        <strain evidence="8">910700640</strain>
    </source>
</reference>
<dbReference type="PANTHER" id="PTHR48287:SF1">
    <property type="entry name" value="ARM REPEAT SUPERFAMILY PROTEIN"/>
    <property type="match status" value="1"/>
</dbReference>
<feature type="compositionally biased region" description="Polar residues" evidence="4">
    <location>
        <begin position="1033"/>
        <end position="1044"/>
    </location>
</feature>
<evidence type="ECO:0000256" key="2">
    <source>
        <dbReference type="ARBA" id="ARBA00007690"/>
    </source>
</evidence>
<evidence type="ECO:0000256" key="3">
    <source>
        <dbReference type="ARBA" id="ARBA00023242"/>
    </source>
</evidence>
<dbReference type="Proteomes" id="UP000054886">
    <property type="component" value="Unassembled WGS sequence"/>
</dbReference>
<dbReference type="VEuPathDB" id="FungiDB:GWK60_L12771"/>
<evidence type="ECO:0000313" key="9">
    <source>
        <dbReference type="Proteomes" id="UP000054886"/>
    </source>
</evidence>
<dbReference type="VEuPathDB" id="FungiDB:CAGL0L08756g"/>
<feature type="compositionally biased region" description="Basic residues" evidence="4">
    <location>
        <begin position="1169"/>
        <end position="1178"/>
    </location>
</feature>
<dbReference type="GO" id="GO:0005634">
    <property type="term" value="C:nucleus"/>
    <property type="evidence" value="ECO:0007669"/>
    <property type="project" value="UniProtKB-SubCell"/>
</dbReference>
<dbReference type="Pfam" id="PF25772">
    <property type="entry name" value="HEAT_RRP12_N"/>
    <property type="match status" value="1"/>
</dbReference>
<gene>
    <name evidence="7" type="ORF">AO440_005192</name>
    <name evidence="8" type="ORF">AO440_005813</name>
</gene>
<feature type="compositionally biased region" description="Acidic residues" evidence="4">
    <location>
        <begin position="1050"/>
        <end position="1063"/>
    </location>
</feature>
<dbReference type="GO" id="GO:0030688">
    <property type="term" value="C:preribosome, small subunit precursor"/>
    <property type="evidence" value="ECO:0007669"/>
    <property type="project" value="EnsemblFungi"/>
</dbReference>
<evidence type="ECO:0000313" key="7">
    <source>
        <dbReference type="EMBL" id="KTA98388.1"/>
    </source>
</evidence>
<feature type="region of interest" description="Disordered" evidence="4">
    <location>
        <begin position="1161"/>
        <end position="1219"/>
    </location>
</feature>
<dbReference type="OMA" id="PDQMKHR"/>
<dbReference type="Gene3D" id="1.25.10.10">
    <property type="entry name" value="Leucine-rich Repeat Variant"/>
    <property type="match status" value="2"/>
</dbReference>
<feature type="domain" description="RRP12 N-terminal HEAT" evidence="6">
    <location>
        <begin position="24"/>
        <end position="231"/>
    </location>
</feature>
<comment type="similarity">
    <text evidence="2">Belongs to the RRP12 family.</text>
</comment>
<dbReference type="EMBL" id="LLZZ01000016">
    <property type="protein sequence ID" value="KTB12738.1"/>
    <property type="molecule type" value="Genomic_DNA"/>
</dbReference>
<dbReference type="EMBL" id="LLZZ01000153">
    <property type="protein sequence ID" value="KTA98388.1"/>
    <property type="molecule type" value="Genomic_DNA"/>
</dbReference>
<feature type="region of interest" description="Disordered" evidence="4">
    <location>
        <begin position="1020"/>
        <end position="1077"/>
    </location>
</feature>
<dbReference type="SUPFAM" id="SSF48371">
    <property type="entry name" value="ARM repeat"/>
    <property type="match status" value="1"/>
</dbReference>
<name>A0A0W0EGM7_CANGB</name>
<dbReference type="AlphaFoldDB" id="A0A0W0EGM7"/>
<evidence type="ECO:0000259" key="6">
    <source>
        <dbReference type="Pfam" id="PF25772"/>
    </source>
</evidence>
<dbReference type="VEuPathDB" id="FungiDB:B1J91_L08756g"/>
<dbReference type="GO" id="GO:0000462">
    <property type="term" value="P:maturation of SSU-rRNA from tricistronic rRNA transcript (SSU-rRNA, 5.8S rRNA, LSU-rRNA)"/>
    <property type="evidence" value="ECO:0007669"/>
    <property type="project" value="EnsemblFungi"/>
</dbReference>
<accession>A0A0W0EGM7</accession>